<dbReference type="WBParaSite" id="PS1159_v2.g19808.t1">
    <property type="protein sequence ID" value="PS1159_v2.g19808.t1"/>
    <property type="gene ID" value="PS1159_v2.g19808"/>
</dbReference>
<reference evidence="2" key="1">
    <citation type="submission" date="2022-11" db="UniProtKB">
        <authorList>
            <consortium name="WormBaseParasite"/>
        </authorList>
    </citation>
    <scope>IDENTIFICATION</scope>
</reference>
<name>A0AC35FQ37_9BILA</name>
<sequence length="485" mass="56267">MLKFLVVIFCGCFSICYGSLFSQKNEIRHFDNLDGLWTFVREPFDSNGIGIQNQWYKKDLSAFKNATVMPVPCAYNELSAEKELREHLGWVWYQTSFYQSKFDHHLLNVLKFESVQYYSRIYLNGEFIGENIGGHLPFEFEIEPFPHRYGDASLYVFEIKLNNVPKGKTIDIYRETFGFRTVSLTENNILINGKIFYCIGFGMHEDFDLFGRGFNQVVMTKDLNMLEWMNGNCYRTSHYPYSEERAYEADRRGIVVIAETPAVGLEFFHKNILKLHQKMLLDLFKRDHRHPSIVMWSLANEPRTSEGISREYFNALINQIHALDHSRPATIVFSVSQFAEKVADLVDLICLNRYYGWYINLGDTESINGSLVGDVIGWRKKFGKPMILSEYGADTIEGFSAEPSVSFSVQYQVELLSKTHEAIDFLRKSGNLAGEMIWNFADFMTDQTLTRVIGNHKGVLTRNRQPKMAAYLLKYRYEKLSPPQL</sequence>
<organism evidence="1 2">
    <name type="scientific">Panagrolaimus sp. PS1159</name>
    <dbReference type="NCBI Taxonomy" id="55785"/>
    <lineage>
        <taxon>Eukaryota</taxon>
        <taxon>Metazoa</taxon>
        <taxon>Ecdysozoa</taxon>
        <taxon>Nematoda</taxon>
        <taxon>Chromadorea</taxon>
        <taxon>Rhabditida</taxon>
        <taxon>Tylenchina</taxon>
        <taxon>Panagrolaimomorpha</taxon>
        <taxon>Panagrolaimoidea</taxon>
        <taxon>Panagrolaimidae</taxon>
        <taxon>Panagrolaimus</taxon>
    </lineage>
</organism>
<evidence type="ECO:0000313" key="2">
    <source>
        <dbReference type="WBParaSite" id="PS1159_v2.g19808.t1"/>
    </source>
</evidence>
<evidence type="ECO:0000313" key="1">
    <source>
        <dbReference type="Proteomes" id="UP000887580"/>
    </source>
</evidence>
<proteinExistence type="predicted"/>
<accession>A0AC35FQ37</accession>
<dbReference type="Proteomes" id="UP000887580">
    <property type="component" value="Unplaced"/>
</dbReference>
<protein>
    <submittedName>
        <fullName evidence="2">Beta-glucuronidase</fullName>
    </submittedName>
</protein>